<dbReference type="EMBL" id="UGWP01000002">
    <property type="protein sequence ID" value="SUF54913.1"/>
    <property type="molecule type" value="Genomic_DNA"/>
</dbReference>
<name>A0A379SE04_SALER</name>
<dbReference type="Proteomes" id="UP000254332">
    <property type="component" value="Unassembled WGS sequence"/>
</dbReference>
<evidence type="ECO:0000313" key="3">
    <source>
        <dbReference type="Proteomes" id="UP000254332"/>
    </source>
</evidence>
<protein>
    <submittedName>
        <fullName evidence="2">Uncharacterized protein</fullName>
    </submittedName>
</protein>
<dbReference type="AlphaFoldDB" id="A0A379SE04"/>
<proteinExistence type="predicted"/>
<reference evidence="3 4" key="1">
    <citation type="submission" date="2018-06" db="EMBL/GenBank/DDBJ databases">
        <authorList>
            <consortium name="Pathogen Informatics"/>
            <person name="Doyle S."/>
        </authorList>
    </citation>
    <scope>NUCLEOTIDE SEQUENCE [LARGE SCALE GENOMIC DNA]</scope>
    <source>
        <strain evidence="1 4">NCTC10252</strain>
        <strain evidence="2 3">NCTC10718</strain>
    </source>
</reference>
<gene>
    <name evidence="1" type="ORF">NCTC10252_00080</name>
    <name evidence="2" type="ORF">NCTC10718_04953</name>
</gene>
<evidence type="ECO:0000313" key="2">
    <source>
        <dbReference type="EMBL" id="SUG27627.1"/>
    </source>
</evidence>
<sequence>MQKVMCYDLYVLDGERSSEYYSSDPDAIEFVFFGVSNDCG</sequence>
<dbReference type="Proteomes" id="UP000254597">
    <property type="component" value="Unassembled WGS sequence"/>
</dbReference>
<organism evidence="2 3">
    <name type="scientific">Salmonella enterica</name>
    <name type="common">Salmonella choleraesuis</name>
    <dbReference type="NCBI Taxonomy" id="28901"/>
    <lineage>
        <taxon>Bacteria</taxon>
        <taxon>Pseudomonadati</taxon>
        <taxon>Pseudomonadota</taxon>
        <taxon>Gammaproteobacteria</taxon>
        <taxon>Enterobacterales</taxon>
        <taxon>Enterobacteriaceae</taxon>
        <taxon>Salmonella</taxon>
    </lineage>
</organism>
<dbReference type="EMBL" id="UGWQ01000003">
    <property type="protein sequence ID" value="SUG27627.1"/>
    <property type="molecule type" value="Genomic_DNA"/>
</dbReference>
<evidence type="ECO:0000313" key="1">
    <source>
        <dbReference type="EMBL" id="SUF54913.1"/>
    </source>
</evidence>
<accession>A0A379SE04</accession>
<evidence type="ECO:0000313" key="4">
    <source>
        <dbReference type="Proteomes" id="UP000254597"/>
    </source>
</evidence>